<dbReference type="InterPro" id="IPR032675">
    <property type="entry name" value="LRR_dom_sf"/>
</dbReference>
<name>S7QLG3_GLOTA</name>
<dbReference type="OrthoDB" id="3543113at2759"/>
<organism evidence="1 2">
    <name type="scientific">Gloeophyllum trabeum (strain ATCC 11539 / FP-39264 / Madison 617)</name>
    <name type="common">Brown rot fungus</name>
    <dbReference type="NCBI Taxonomy" id="670483"/>
    <lineage>
        <taxon>Eukaryota</taxon>
        <taxon>Fungi</taxon>
        <taxon>Dikarya</taxon>
        <taxon>Basidiomycota</taxon>
        <taxon>Agaricomycotina</taxon>
        <taxon>Agaricomycetes</taxon>
        <taxon>Gloeophyllales</taxon>
        <taxon>Gloeophyllaceae</taxon>
        <taxon>Gloeophyllum</taxon>
    </lineage>
</organism>
<evidence type="ECO:0008006" key="3">
    <source>
        <dbReference type="Google" id="ProtNLM"/>
    </source>
</evidence>
<evidence type="ECO:0000313" key="2">
    <source>
        <dbReference type="Proteomes" id="UP000030669"/>
    </source>
</evidence>
<keyword evidence="2" id="KW-1185">Reference proteome</keyword>
<protein>
    <recommendedName>
        <fullName evidence="3">F-box domain-containing protein</fullName>
    </recommendedName>
</protein>
<sequence>MHAALAIDEILSKIIAFTLRRKSVQDDAASLDASSRHGLLQVALVCKAFWEPAMSMLWRTLDSLEPLLLLVPGLQIHDDSCVLDQDLVIEDISTLRKYARHVRTVALKRNITVPTPILAKIRVATGAESLLPRLRVLYCVKEGFSHEISLCLSSTVEQLTVILSKDSREGTDREALAAFLSGLLSMKDPEARLTLLHITGRLLEGTMKMVSAFPKLREVGLSLHSSTDPDSSNSGGVGKSLLPALSQMEYLTRLDLDVAGSDPFVLPLALPSLQHLRLIGLCSVILSALHGSSLPSLVELNIVVLRQQSGSLDGILSSRISYFNLRILVIRLVGSQTDSPLRGRDLLAPLLRLRALQVFRLNSRNIRVDLDNEDMALIAKAWPELFLLNIFTPLPTDCKAPNLLGLIPFAEHCPHLSYLTVPVNANCALPSQPPVFLHELRHIDLMDSPVTVAPHVVARFLHCLFPMCAGPRPSGHKYRYPWPRVYWFLGMIHTILTDNSRRIKVSLAARTLSGSVDDAVDDHEPSHHVSGL</sequence>
<evidence type="ECO:0000313" key="1">
    <source>
        <dbReference type="EMBL" id="EPQ60192.1"/>
    </source>
</evidence>
<dbReference type="Gene3D" id="3.80.10.10">
    <property type="entry name" value="Ribonuclease Inhibitor"/>
    <property type="match status" value="1"/>
</dbReference>
<dbReference type="RefSeq" id="XP_007860654.1">
    <property type="nucleotide sequence ID" value="XM_007862463.1"/>
</dbReference>
<dbReference type="AlphaFoldDB" id="S7QLG3"/>
<dbReference type="eggNOG" id="ENOG502STA9">
    <property type="taxonomic scope" value="Eukaryota"/>
</dbReference>
<dbReference type="GeneID" id="19309217"/>
<proteinExistence type="predicted"/>
<gene>
    <name evidence="1" type="ORF">GLOTRDRAFT_89777</name>
</gene>
<dbReference type="Proteomes" id="UP000030669">
    <property type="component" value="Unassembled WGS sequence"/>
</dbReference>
<accession>S7QLG3</accession>
<dbReference type="KEGG" id="gtr:GLOTRDRAFT_89777"/>
<reference evidence="1 2" key="1">
    <citation type="journal article" date="2012" name="Science">
        <title>The Paleozoic origin of enzymatic lignin decomposition reconstructed from 31 fungal genomes.</title>
        <authorList>
            <person name="Floudas D."/>
            <person name="Binder M."/>
            <person name="Riley R."/>
            <person name="Barry K."/>
            <person name="Blanchette R.A."/>
            <person name="Henrissat B."/>
            <person name="Martinez A.T."/>
            <person name="Otillar R."/>
            <person name="Spatafora J.W."/>
            <person name="Yadav J.S."/>
            <person name="Aerts A."/>
            <person name="Benoit I."/>
            <person name="Boyd A."/>
            <person name="Carlson A."/>
            <person name="Copeland A."/>
            <person name="Coutinho P.M."/>
            <person name="de Vries R.P."/>
            <person name="Ferreira P."/>
            <person name="Findley K."/>
            <person name="Foster B."/>
            <person name="Gaskell J."/>
            <person name="Glotzer D."/>
            <person name="Gorecki P."/>
            <person name="Heitman J."/>
            <person name="Hesse C."/>
            <person name="Hori C."/>
            <person name="Igarashi K."/>
            <person name="Jurgens J.A."/>
            <person name="Kallen N."/>
            <person name="Kersten P."/>
            <person name="Kohler A."/>
            <person name="Kuees U."/>
            <person name="Kumar T.K.A."/>
            <person name="Kuo A."/>
            <person name="LaButti K."/>
            <person name="Larrondo L.F."/>
            <person name="Lindquist E."/>
            <person name="Ling A."/>
            <person name="Lombard V."/>
            <person name="Lucas S."/>
            <person name="Lundell T."/>
            <person name="Martin R."/>
            <person name="McLaughlin D.J."/>
            <person name="Morgenstern I."/>
            <person name="Morin E."/>
            <person name="Murat C."/>
            <person name="Nagy L.G."/>
            <person name="Nolan M."/>
            <person name="Ohm R.A."/>
            <person name="Patyshakuliyeva A."/>
            <person name="Rokas A."/>
            <person name="Ruiz-Duenas F.J."/>
            <person name="Sabat G."/>
            <person name="Salamov A."/>
            <person name="Samejima M."/>
            <person name="Schmutz J."/>
            <person name="Slot J.C."/>
            <person name="St John F."/>
            <person name="Stenlid J."/>
            <person name="Sun H."/>
            <person name="Sun S."/>
            <person name="Syed K."/>
            <person name="Tsang A."/>
            <person name="Wiebenga A."/>
            <person name="Young D."/>
            <person name="Pisabarro A."/>
            <person name="Eastwood D.C."/>
            <person name="Martin F."/>
            <person name="Cullen D."/>
            <person name="Grigoriev I.V."/>
            <person name="Hibbett D.S."/>
        </authorList>
    </citation>
    <scope>NUCLEOTIDE SEQUENCE [LARGE SCALE GENOMIC DNA]</scope>
    <source>
        <strain evidence="1 2">ATCC 11539</strain>
    </source>
</reference>
<dbReference type="SUPFAM" id="SSF52047">
    <property type="entry name" value="RNI-like"/>
    <property type="match status" value="1"/>
</dbReference>
<dbReference type="HOGENOM" id="CLU_021164_3_1_1"/>
<dbReference type="EMBL" id="KB469296">
    <property type="protein sequence ID" value="EPQ60192.1"/>
    <property type="molecule type" value="Genomic_DNA"/>
</dbReference>
<dbReference type="OMA" id="DICALEW"/>